<accession>A0A3B1A561</accession>
<evidence type="ECO:0000313" key="3">
    <source>
        <dbReference type="EMBL" id="VAW99211.1"/>
    </source>
</evidence>
<dbReference type="AlphaFoldDB" id="A0A3B1A561"/>
<dbReference type="InterPro" id="IPR051199">
    <property type="entry name" value="LPS_LOS_Heptosyltrfase"/>
</dbReference>
<dbReference type="Pfam" id="PF01075">
    <property type="entry name" value="Glyco_transf_9"/>
    <property type="match status" value="1"/>
</dbReference>
<keyword evidence="2" id="KW-0808">Transferase</keyword>
<dbReference type="EMBL" id="UOFT01000076">
    <property type="protein sequence ID" value="VAW99211.1"/>
    <property type="molecule type" value="Genomic_DNA"/>
</dbReference>
<dbReference type="GO" id="GO:0009244">
    <property type="term" value="P:lipopolysaccharide core region biosynthetic process"/>
    <property type="evidence" value="ECO:0007669"/>
    <property type="project" value="TreeGrafter"/>
</dbReference>
<dbReference type="Gene3D" id="3.40.50.2000">
    <property type="entry name" value="Glycogen Phosphorylase B"/>
    <property type="match status" value="2"/>
</dbReference>
<organism evidence="3">
    <name type="scientific">hydrothermal vent metagenome</name>
    <dbReference type="NCBI Taxonomy" id="652676"/>
    <lineage>
        <taxon>unclassified sequences</taxon>
        <taxon>metagenomes</taxon>
        <taxon>ecological metagenomes</taxon>
    </lineage>
</organism>
<proteinExistence type="predicted"/>
<dbReference type="GO" id="GO:0005829">
    <property type="term" value="C:cytosol"/>
    <property type="evidence" value="ECO:0007669"/>
    <property type="project" value="TreeGrafter"/>
</dbReference>
<dbReference type="CDD" id="cd03789">
    <property type="entry name" value="GT9_LPS_heptosyltransferase"/>
    <property type="match status" value="1"/>
</dbReference>
<reference evidence="3" key="1">
    <citation type="submission" date="2018-06" db="EMBL/GenBank/DDBJ databases">
        <authorList>
            <person name="Zhirakovskaya E."/>
        </authorList>
    </citation>
    <scope>NUCLEOTIDE SEQUENCE</scope>
</reference>
<name>A0A3B1A561_9ZZZZ</name>
<evidence type="ECO:0000256" key="2">
    <source>
        <dbReference type="ARBA" id="ARBA00022679"/>
    </source>
</evidence>
<protein>
    <recommendedName>
        <fullName evidence="4">ADP-heptose--lipooligosaccharide heptosyltransferase II</fullName>
    </recommendedName>
</protein>
<evidence type="ECO:0008006" key="4">
    <source>
        <dbReference type="Google" id="ProtNLM"/>
    </source>
</evidence>
<dbReference type="PANTHER" id="PTHR30160:SF19">
    <property type="entry name" value="LIPOPOLYSACCHARIDE HEPTOSYLTRANSFERASE 1"/>
    <property type="match status" value="1"/>
</dbReference>
<sequence length="345" mass="39034">MKFWFERGAWVSPKAQKKFKDISPEDIKSIAIIRHAALGDMILTRAFIGEARKFFPNASITLSVVSNYRFGVPEDMVDRVHIAIGSDQRHVPKREQLRVAKELGYHDIFFDMCVSSRSILLGLVNKSKFKVSYPYRNWQRIFYDACVFRSDMQFEAETLLDMLRLFGASPQSPPDFKLSISNKNLELKHSKPYIVYFTSASISNKCWPVESFAALIKQLALQHADYDHIILEGLADWESVSPLLELISSDGDKENVNIQKAMSLDDTLTLLQGAAVVVCNDTGIRNLAICCTTPTVGIFFSTVPYRYWPRYGQHEAVFQANGSMPAVDSVLMVTNKIIKNQSVSL</sequence>
<keyword evidence="1" id="KW-0328">Glycosyltransferase</keyword>
<dbReference type="SUPFAM" id="SSF53756">
    <property type="entry name" value="UDP-Glycosyltransferase/glycogen phosphorylase"/>
    <property type="match status" value="1"/>
</dbReference>
<dbReference type="GO" id="GO:0008713">
    <property type="term" value="F:ADP-heptose-lipopolysaccharide heptosyltransferase activity"/>
    <property type="evidence" value="ECO:0007669"/>
    <property type="project" value="TreeGrafter"/>
</dbReference>
<evidence type="ECO:0000256" key="1">
    <source>
        <dbReference type="ARBA" id="ARBA00022676"/>
    </source>
</evidence>
<dbReference type="PANTHER" id="PTHR30160">
    <property type="entry name" value="TETRAACYLDISACCHARIDE 4'-KINASE-RELATED"/>
    <property type="match status" value="1"/>
</dbReference>
<dbReference type="InterPro" id="IPR002201">
    <property type="entry name" value="Glyco_trans_9"/>
</dbReference>
<gene>
    <name evidence="3" type="ORF">MNBD_GAMMA23-1491</name>
</gene>